<protein>
    <recommendedName>
        <fullName evidence="1">GST N-terminal domain-containing protein</fullName>
    </recommendedName>
</protein>
<accession>A0A5M3M9C2</accession>
<dbReference type="SFLD" id="SFLDG00358">
    <property type="entry name" value="Main_(cytGST)"/>
    <property type="match status" value="1"/>
</dbReference>
<dbReference type="PANTHER" id="PTHR43968">
    <property type="match status" value="1"/>
</dbReference>
<dbReference type="CDD" id="cd00570">
    <property type="entry name" value="GST_N_family"/>
    <property type="match status" value="1"/>
</dbReference>
<evidence type="ECO:0000313" key="2">
    <source>
        <dbReference type="EMBL" id="EIW75400.1"/>
    </source>
</evidence>
<dbReference type="Gene3D" id="3.40.30.10">
    <property type="entry name" value="Glutaredoxin"/>
    <property type="match status" value="1"/>
</dbReference>
<dbReference type="InterPro" id="IPR004045">
    <property type="entry name" value="Glutathione_S-Trfase_N"/>
</dbReference>
<reference evidence="3" key="1">
    <citation type="journal article" date="2012" name="Science">
        <title>The Paleozoic origin of enzymatic lignin decomposition reconstructed from 31 fungal genomes.</title>
        <authorList>
            <person name="Floudas D."/>
            <person name="Binder M."/>
            <person name="Riley R."/>
            <person name="Barry K."/>
            <person name="Blanchette R.A."/>
            <person name="Henrissat B."/>
            <person name="Martinez A.T."/>
            <person name="Otillar R."/>
            <person name="Spatafora J.W."/>
            <person name="Yadav J.S."/>
            <person name="Aerts A."/>
            <person name="Benoit I."/>
            <person name="Boyd A."/>
            <person name="Carlson A."/>
            <person name="Copeland A."/>
            <person name="Coutinho P.M."/>
            <person name="de Vries R.P."/>
            <person name="Ferreira P."/>
            <person name="Findley K."/>
            <person name="Foster B."/>
            <person name="Gaskell J."/>
            <person name="Glotzer D."/>
            <person name="Gorecki P."/>
            <person name="Heitman J."/>
            <person name="Hesse C."/>
            <person name="Hori C."/>
            <person name="Igarashi K."/>
            <person name="Jurgens J.A."/>
            <person name="Kallen N."/>
            <person name="Kersten P."/>
            <person name="Kohler A."/>
            <person name="Kuees U."/>
            <person name="Kumar T.K.A."/>
            <person name="Kuo A."/>
            <person name="LaButti K."/>
            <person name="Larrondo L.F."/>
            <person name="Lindquist E."/>
            <person name="Ling A."/>
            <person name="Lombard V."/>
            <person name="Lucas S."/>
            <person name="Lundell T."/>
            <person name="Martin R."/>
            <person name="McLaughlin D.J."/>
            <person name="Morgenstern I."/>
            <person name="Morin E."/>
            <person name="Murat C."/>
            <person name="Nagy L.G."/>
            <person name="Nolan M."/>
            <person name="Ohm R.A."/>
            <person name="Patyshakuliyeva A."/>
            <person name="Rokas A."/>
            <person name="Ruiz-Duenas F.J."/>
            <person name="Sabat G."/>
            <person name="Salamov A."/>
            <person name="Samejima M."/>
            <person name="Schmutz J."/>
            <person name="Slot J.C."/>
            <person name="St John F."/>
            <person name="Stenlid J."/>
            <person name="Sun H."/>
            <person name="Sun S."/>
            <person name="Syed K."/>
            <person name="Tsang A."/>
            <person name="Wiebenga A."/>
            <person name="Young D."/>
            <person name="Pisabarro A."/>
            <person name="Eastwood D.C."/>
            <person name="Martin F."/>
            <person name="Cullen D."/>
            <person name="Grigoriev I.V."/>
            <person name="Hibbett D.S."/>
        </authorList>
    </citation>
    <scope>NUCLEOTIDE SEQUENCE [LARGE SCALE GENOMIC DNA]</scope>
    <source>
        <strain evidence="3">RWD-64-598 SS2</strain>
    </source>
</reference>
<dbReference type="InterPro" id="IPR040079">
    <property type="entry name" value="Glutathione_S-Trfase"/>
</dbReference>
<dbReference type="Gene3D" id="1.20.1050.10">
    <property type="match status" value="1"/>
</dbReference>
<comment type="caution">
    <text evidence="2">The sequence shown here is derived from an EMBL/GenBank/DDBJ whole genome shotgun (WGS) entry which is preliminary data.</text>
</comment>
<dbReference type="InterPro" id="IPR036249">
    <property type="entry name" value="Thioredoxin-like_sf"/>
</dbReference>
<dbReference type="GeneID" id="19203985"/>
<proteinExistence type="predicted"/>
<dbReference type="Proteomes" id="UP000053558">
    <property type="component" value="Unassembled WGS sequence"/>
</dbReference>
<dbReference type="SFLD" id="SFLDS00019">
    <property type="entry name" value="Glutathione_Transferase_(cytos"/>
    <property type="match status" value="1"/>
</dbReference>
<keyword evidence="3" id="KW-1185">Reference proteome</keyword>
<sequence length="237" mass="26444">MPEKIVFYKYGQSPFGQRVAIAFLEAQIPHESCEVDVWNKPTWFVEKVNTIGKIPAITYGSPSVPHDQPSVDAFKLGESLLILEFLTDLYPSSGLLPSDPVQRAQARFFIDTAEKLPLALIGWFIQGASWHGIIDMANALQALLPQPSKFAVGDNLTIADIAIMPFFALLRLVYENGIGAYPAKQAQELKWALEAPELARFKAYVDNLLARPSMRAVFDEEATKEYLRNMVAMSLKP</sequence>
<dbReference type="KEGG" id="cput:CONPUDRAFT_158863"/>
<dbReference type="InterPro" id="IPR050983">
    <property type="entry name" value="GST_Omega/HSP26"/>
</dbReference>
<dbReference type="AlphaFoldDB" id="A0A5M3M9C2"/>
<feature type="domain" description="GST N-terminal" evidence="1">
    <location>
        <begin position="3"/>
        <end position="94"/>
    </location>
</feature>
<evidence type="ECO:0000313" key="3">
    <source>
        <dbReference type="Proteomes" id="UP000053558"/>
    </source>
</evidence>
<dbReference type="PROSITE" id="PS50404">
    <property type="entry name" value="GST_NTER"/>
    <property type="match status" value="1"/>
</dbReference>
<dbReference type="EMBL" id="JH711588">
    <property type="protein sequence ID" value="EIW75400.1"/>
    <property type="molecule type" value="Genomic_DNA"/>
</dbReference>
<name>A0A5M3M9C2_CONPW</name>
<dbReference type="PANTHER" id="PTHR43968:SF6">
    <property type="entry name" value="GLUTATHIONE S-TRANSFERASE OMEGA"/>
    <property type="match status" value="1"/>
</dbReference>
<evidence type="ECO:0000259" key="1">
    <source>
        <dbReference type="PROSITE" id="PS50404"/>
    </source>
</evidence>
<dbReference type="SUPFAM" id="SSF47616">
    <property type="entry name" value="GST C-terminal domain-like"/>
    <property type="match status" value="1"/>
</dbReference>
<dbReference type="OMA" id="PHESCEV"/>
<dbReference type="OrthoDB" id="202840at2759"/>
<organism evidence="2 3">
    <name type="scientific">Coniophora puteana (strain RWD-64-598)</name>
    <name type="common">Brown rot fungus</name>
    <dbReference type="NCBI Taxonomy" id="741705"/>
    <lineage>
        <taxon>Eukaryota</taxon>
        <taxon>Fungi</taxon>
        <taxon>Dikarya</taxon>
        <taxon>Basidiomycota</taxon>
        <taxon>Agaricomycotina</taxon>
        <taxon>Agaricomycetes</taxon>
        <taxon>Agaricomycetidae</taxon>
        <taxon>Boletales</taxon>
        <taxon>Coniophorineae</taxon>
        <taxon>Coniophoraceae</taxon>
        <taxon>Coniophora</taxon>
    </lineage>
</organism>
<dbReference type="SUPFAM" id="SSF52833">
    <property type="entry name" value="Thioredoxin-like"/>
    <property type="match status" value="1"/>
</dbReference>
<gene>
    <name evidence="2" type="ORF">CONPUDRAFT_158863</name>
</gene>
<dbReference type="RefSeq" id="XP_007774132.1">
    <property type="nucleotide sequence ID" value="XM_007775942.1"/>
</dbReference>
<dbReference type="InterPro" id="IPR036282">
    <property type="entry name" value="Glutathione-S-Trfase_C_sf"/>
</dbReference>
<dbReference type="Pfam" id="PF13417">
    <property type="entry name" value="GST_N_3"/>
    <property type="match status" value="1"/>
</dbReference>
<dbReference type="GO" id="GO:0005737">
    <property type="term" value="C:cytoplasm"/>
    <property type="evidence" value="ECO:0007669"/>
    <property type="project" value="TreeGrafter"/>
</dbReference>